<dbReference type="GO" id="GO:0016787">
    <property type="term" value="F:hydrolase activity"/>
    <property type="evidence" value="ECO:0007669"/>
    <property type="project" value="UniProtKB-KW"/>
</dbReference>
<organism evidence="4">
    <name type="scientific">marine sediment metagenome</name>
    <dbReference type="NCBI Taxonomy" id="412755"/>
    <lineage>
        <taxon>unclassified sequences</taxon>
        <taxon>metagenomes</taxon>
        <taxon>ecological metagenomes</taxon>
    </lineage>
</organism>
<dbReference type="InterPro" id="IPR015797">
    <property type="entry name" value="NUDIX_hydrolase-like_dom_sf"/>
</dbReference>
<comment type="cofactor">
    <cofactor evidence="1">
        <name>Mg(2+)</name>
        <dbReference type="ChEBI" id="CHEBI:18420"/>
    </cofactor>
</comment>
<comment type="caution">
    <text evidence="4">The sequence shown here is derived from an EMBL/GenBank/DDBJ whole genome shotgun (WGS) entry which is preliminary data.</text>
</comment>
<accession>X0TBH1</accession>
<evidence type="ECO:0000256" key="1">
    <source>
        <dbReference type="ARBA" id="ARBA00001946"/>
    </source>
</evidence>
<dbReference type="EMBL" id="BARS01003719">
    <property type="protein sequence ID" value="GAF85507.1"/>
    <property type="molecule type" value="Genomic_DNA"/>
</dbReference>
<dbReference type="SUPFAM" id="SSF55811">
    <property type="entry name" value="Nudix"/>
    <property type="match status" value="1"/>
</dbReference>
<feature type="domain" description="Nudix hydrolase" evidence="3">
    <location>
        <begin position="28"/>
        <end position="152"/>
    </location>
</feature>
<evidence type="ECO:0000313" key="4">
    <source>
        <dbReference type="EMBL" id="GAF85507.1"/>
    </source>
</evidence>
<dbReference type="Gene3D" id="3.90.79.10">
    <property type="entry name" value="Nucleoside Triphosphate Pyrophosphohydrolase"/>
    <property type="match status" value="1"/>
</dbReference>
<protein>
    <recommendedName>
        <fullName evidence="3">Nudix hydrolase domain-containing protein</fullName>
    </recommendedName>
</protein>
<gene>
    <name evidence="4" type="ORF">S01H1_07211</name>
</gene>
<dbReference type="PROSITE" id="PS51462">
    <property type="entry name" value="NUDIX"/>
    <property type="match status" value="1"/>
</dbReference>
<dbReference type="Pfam" id="PF00293">
    <property type="entry name" value="NUDIX"/>
    <property type="match status" value="1"/>
</dbReference>
<evidence type="ECO:0000259" key="3">
    <source>
        <dbReference type="PROSITE" id="PS51462"/>
    </source>
</evidence>
<evidence type="ECO:0000256" key="2">
    <source>
        <dbReference type="ARBA" id="ARBA00022801"/>
    </source>
</evidence>
<reference evidence="4" key="1">
    <citation type="journal article" date="2014" name="Front. Microbiol.">
        <title>High frequency of phylogenetically diverse reductive dehalogenase-homologous genes in deep subseafloor sedimentary metagenomes.</title>
        <authorList>
            <person name="Kawai M."/>
            <person name="Futagami T."/>
            <person name="Toyoda A."/>
            <person name="Takaki Y."/>
            <person name="Nishi S."/>
            <person name="Hori S."/>
            <person name="Arai W."/>
            <person name="Tsubouchi T."/>
            <person name="Morono Y."/>
            <person name="Uchiyama I."/>
            <person name="Ito T."/>
            <person name="Fujiyama A."/>
            <person name="Inagaki F."/>
            <person name="Takami H."/>
        </authorList>
    </citation>
    <scope>NUCLEOTIDE SEQUENCE</scope>
    <source>
        <strain evidence="4">Expedition CK06-06</strain>
    </source>
</reference>
<dbReference type="InterPro" id="IPR020084">
    <property type="entry name" value="NUDIX_hydrolase_CS"/>
</dbReference>
<keyword evidence="2" id="KW-0378">Hydrolase</keyword>
<dbReference type="AlphaFoldDB" id="X0TBH1"/>
<dbReference type="PANTHER" id="PTHR43046">
    <property type="entry name" value="GDP-MANNOSE MANNOSYL HYDROLASE"/>
    <property type="match status" value="1"/>
</dbReference>
<dbReference type="PANTHER" id="PTHR43046:SF14">
    <property type="entry name" value="MUTT_NUDIX FAMILY PROTEIN"/>
    <property type="match status" value="1"/>
</dbReference>
<dbReference type="InterPro" id="IPR000086">
    <property type="entry name" value="NUDIX_hydrolase_dom"/>
</dbReference>
<proteinExistence type="predicted"/>
<sequence>MSTWEFMAMADKDKREIFGAAPAGVRCENRRAAYAVILDPDGRVAVVRERDRWFLPGGGSLAGESAEVTVLREIQEECGRRARILGKLGEAVQYFHDSRRWYEMVAVFFQAELDRESTSSPEYELVWLGQGEEGEGFFHPCHEWALSQARKAVGHGPTTD</sequence>
<name>X0TBH1_9ZZZZ</name>
<dbReference type="PROSITE" id="PS00893">
    <property type="entry name" value="NUDIX_BOX"/>
    <property type="match status" value="1"/>
</dbReference>